<dbReference type="AlphaFoldDB" id="D8P7L0"/>
<dbReference type="KEGG" id="nde:NIDE3678"/>
<evidence type="ECO:0000313" key="1">
    <source>
        <dbReference type="EMBL" id="CBK43356.1"/>
    </source>
</evidence>
<reference evidence="1 2" key="1">
    <citation type="journal article" date="2010" name="Proc. Natl. Acad. Sci. U.S.A.">
        <title>A Nitrospira metagenome illuminates the physiology and evolution of globally important nitrite-oxidizing bacteria.</title>
        <authorList>
            <person name="Lucker S."/>
            <person name="Wagner M."/>
            <person name="Maixner F."/>
            <person name="Pelletier E."/>
            <person name="Koch H."/>
            <person name="Vacherie B."/>
            <person name="Rattei T."/>
            <person name="Sinninghe Damste J."/>
            <person name="Spieck E."/>
            <person name="Le Paslier D."/>
            <person name="Daims H."/>
        </authorList>
    </citation>
    <scope>NUCLEOTIDE SEQUENCE [LARGE SCALE GENOMIC DNA]</scope>
</reference>
<protein>
    <submittedName>
        <fullName evidence="1">Uncharacterized protein</fullName>
    </submittedName>
</protein>
<organism evidence="1 2">
    <name type="scientific">Nitrospira defluvii</name>
    <dbReference type="NCBI Taxonomy" id="330214"/>
    <lineage>
        <taxon>Bacteria</taxon>
        <taxon>Pseudomonadati</taxon>
        <taxon>Nitrospirota</taxon>
        <taxon>Nitrospiria</taxon>
        <taxon>Nitrospirales</taxon>
        <taxon>Nitrospiraceae</taxon>
        <taxon>Nitrospira</taxon>
    </lineage>
</organism>
<keyword evidence="2" id="KW-1185">Reference proteome</keyword>
<name>D8P7L0_9BACT</name>
<proteinExistence type="predicted"/>
<sequence length="56" mass="6322">MAQALQVTSNNLTVRLHPARQPRTDLRALHRTRLFELHLRRSSPPPGGVRRMAGAL</sequence>
<gene>
    <name evidence="1" type="ORF">NIDE3678</name>
</gene>
<dbReference type="STRING" id="330214.NIDE3678"/>
<dbReference type="Proteomes" id="UP000001660">
    <property type="component" value="Chromosome"/>
</dbReference>
<evidence type="ECO:0000313" key="2">
    <source>
        <dbReference type="Proteomes" id="UP000001660"/>
    </source>
</evidence>
<accession>D8P7L0</accession>
<dbReference type="EMBL" id="FP929003">
    <property type="protein sequence ID" value="CBK43356.1"/>
    <property type="molecule type" value="Genomic_DNA"/>
</dbReference>
<dbReference type="HOGENOM" id="CLU_3005608_0_0_0"/>